<dbReference type="Proteomes" id="UP001153076">
    <property type="component" value="Unassembled WGS sequence"/>
</dbReference>
<gene>
    <name evidence="1" type="ORF">Cgig2_020667</name>
</gene>
<name>A0A9Q1GIZ8_9CARY</name>
<accession>A0A9Q1GIZ8</accession>
<sequence length="321" mass="36619">MLNKDQHMADLQMMNKGQEGQEGHIGSENGECEMSHKPKIRRCKLKEFNNQMSLEALRKVTINLDNKQKEAIRETGFRGFLHLQSDMISRKLALWLAWKIRVTKYDVHMTLGLPKGPFEGQVDRSEGFRRNFVMLVVSTCLDGRQRAEVNYLIMNALLSYVDHVVFKLRSVPHQFLTLRGGYLEDALDKITITDEEEEVNEQEHCSKNDEDEVKAKAEDEIGVSKLKVNDISFFTISIVYLNHALFCDGEVITKLEEFTPRARIGDMVNDFLKFTPPIDSEPDFPTTKVVVNCDVQDILMRCIKSSAQCSSTPLTPGLSLT</sequence>
<dbReference type="EMBL" id="JAKOGI010003560">
    <property type="protein sequence ID" value="KAJ8420329.1"/>
    <property type="molecule type" value="Genomic_DNA"/>
</dbReference>
<organism evidence="1 2">
    <name type="scientific">Carnegiea gigantea</name>
    <dbReference type="NCBI Taxonomy" id="171969"/>
    <lineage>
        <taxon>Eukaryota</taxon>
        <taxon>Viridiplantae</taxon>
        <taxon>Streptophyta</taxon>
        <taxon>Embryophyta</taxon>
        <taxon>Tracheophyta</taxon>
        <taxon>Spermatophyta</taxon>
        <taxon>Magnoliopsida</taxon>
        <taxon>eudicotyledons</taxon>
        <taxon>Gunneridae</taxon>
        <taxon>Pentapetalae</taxon>
        <taxon>Caryophyllales</taxon>
        <taxon>Cactineae</taxon>
        <taxon>Cactaceae</taxon>
        <taxon>Cactoideae</taxon>
        <taxon>Echinocereeae</taxon>
        <taxon>Carnegiea</taxon>
    </lineage>
</organism>
<reference evidence="1" key="1">
    <citation type="submission" date="2022-04" db="EMBL/GenBank/DDBJ databases">
        <title>Carnegiea gigantea Genome sequencing and assembly v2.</title>
        <authorList>
            <person name="Copetti D."/>
            <person name="Sanderson M.J."/>
            <person name="Burquez A."/>
            <person name="Wojciechowski M.F."/>
        </authorList>
    </citation>
    <scope>NUCLEOTIDE SEQUENCE</scope>
    <source>
        <strain evidence="1">SGP5-SGP5p</strain>
        <tissue evidence="1">Aerial part</tissue>
    </source>
</reference>
<comment type="caution">
    <text evidence="1">The sequence shown here is derived from an EMBL/GenBank/DDBJ whole genome shotgun (WGS) entry which is preliminary data.</text>
</comment>
<keyword evidence="2" id="KW-1185">Reference proteome</keyword>
<evidence type="ECO:0000313" key="2">
    <source>
        <dbReference type="Proteomes" id="UP001153076"/>
    </source>
</evidence>
<dbReference type="OrthoDB" id="1751080at2759"/>
<proteinExistence type="predicted"/>
<protein>
    <submittedName>
        <fullName evidence="1">Uncharacterized protein</fullName>
    </submittedName>
</protein>
<evidence type="ECO:0000313" key="1">
    <source>
        <dbReference type="EMBL" id="KAJ8420329.1"/>
    </source>
</evidence>
<dbReference type="AlphaFoldDB" id="A0A9Q1GIZ8"/>